<dbReference type="Proteomes" id="UP000197019">
    <property type="component" value="Chromosome"/>
</dbReference>
<evidence type="ECO:0000256" key="3">
    <source>
        <dbReference type="ARBA" id="ARBA00022679"/>
    </source>
</evidence>
<keyword evidence="6" id="KW-1185">Reference proteome</keyword>
<keyword evidence="2" id="KW-0328">Glycosyltransferase</keyword>
<dbReference type="CDD" id="cd06438">
    <property type="entry name" value="EpsO_like"/>
    <property type="match status" value="1"/>
</dbReference>
<gene>
    <name evidence="5" type="ORF">CEK71_07890</name>
</gene>
<proteinExistence type="inferred from homology"/>
<keyword evidence="4" id="KW-1133">Transmembrane helix</keyword>
<evidence type="ECO:0000313" key="6">
    <source>
        <dbReference type="Proteomes" id="UP000197019"/>
    </source>
</evidence>
<dbReference type="PANTHER" id="PTHR43630:SF1">
    <property type="entry name" value="POLY-BETA-1,6-N-ACETYL-D-GLUCOSAMINE SYNTHASE"/>
    <property type="match status" value="1"/>
</dbReference>
<protein>
    <submittedName>
        <fullName evidence="5">Glycosyl transferase family 2</fullName>
    </submittedName>
</protein>
<keyword evidence="4" id="KW-0812">Transmembrane</keyword>
<feature type="transmembrane region" description="Helical" evidence="4">
    <location>
        <begin position="328"/>
        <end position="345"/>
    </location>
</feature>
<dbReference type="Gene3D" id="3.90.550.10">
    <property type="entry name" value="Spore Coat Polysaccharide Biosynthesis Protein SpsA, Chain A"/>
    <property type="match status" value="1"/>
</dbReference>
<evidence type="ECO:0000313" key="5">
    <source>
        <dbReference type="EMBL" id="ASF46010.1"/>
    </source>
</evidence>
<evidence type="ECO:0000256" key="2">
    <source>
        <dbReference type="ARBA" id="ARBA00022676"/>
    </source>
</evidence>
<evidence type="ECO:0000256" key="4">
    <source>
        <dbReference type="SAM" id="Phobius"/>
    </source>
</evidence>
<feature type="transmembrane region" description="Helical" evidence="4">
    <location>
        <begin position="351"/>
        <end position="371"/>
    </location>
</feature>
<organism evidence="5 6">
    <name type="scientific">Methylovulum psychrotolerans</name>
    <dbReference type="NCBI Taxonomy" id="1704499"/>
    <lineage>
        <taxon>Bacteria</taxon>
        <taxon>Pseudomonadati</taxon>
        <taxon>Pseudomonadota</taxon>
        <taxon>Gammaproteobacteria</taxon>
        <taxon>Methylococcales</taxon>
        <taxon>Methylococcaceae</taxon>
        <taxon>Methylovulum</taxon>
    </lineage>
</organism>
<accession>A0A1Z4BXM9</accession>
<evidence type="ECO:0000256" key="1">
    <source>
        <dbReference type="ARBA" id="ARBA00006739"/>
    </source>
</evidence>
<name>A0A1Z4BXM9_9GAMM</name>
<sequence length="393" mass="43046">MIQALLSLLAWLLFLLTLPGTLELLVLTGAAIGYRSRPQSLSESPAELPRLAVVMPAHNEADGISACIANLNASLQYAPGCQLVVIADNCQDDTATLAAAAGARVLVRHNETERGKGYALDYAFKTLLAESLAGFIVVDADSRVDTAFVHTFQLAFAQGKQALQCRYRIANPQASRRARLQYIAWLAFNELRLVGREKLAVSVGILGNGFALSRTVLEAVPYEAGSIAEDMEYHLRLVDAGFQVRFLDAVTVLSDAPNQGANAAVQRSRWEGGRFRLMAEHIPLLFMGVLQGKWRLLEPLAELLLLPLAYHVLLLAAALLLPLPIVQYYALAGLLLVVGHVLLAIRCGGGGLAEIKALAMVPFYIFWKLTLMPKLWRNARRNAQWQRTDREGL</sequence>
<keyword evidence="3 5" id="KW-0808">Transferase</keyword>
<dbReference type="AlphaFoldDB" id="A0A1Z4BXM9"/>
<dbReference type="RefSeq" id="WP_088618884.1">
    <property type="nucleotide sequence ID" value="NZ_CP022129.1"/>
</dbReference>
<dbReference type="EMBL" id="CP022129">
    <property type="protein sequence ID" value="ASF46010.1"/>
    <property type="molecule type" value="Genomic_DNA"/>
</dbReference>
<dbReference type="Pfam" id="PF13641">
    <property type="entry name" value="Glyco_tranf_2_3"/>
    <property type="match status" value="1"/>
</dbReference>
<keyword evidence="4" id="KW-0472">Membrane</keyword>
<reference evidence="5 6" key="1">
    <citation type="submission" date="2017-06" db="EMBL/GenBank/DDBJ databases">
        <title>Genome Sequencing of the methanotroph Methylovulum psychrotolerants str. HV10-M2 isolated from a high-altitude environment.</title>
        <authorList>
            <person name="Mateos-Rivera A."/>
        </authorList>
    </citation>
    <scope>NUCLEOTIDE SEQUENCE [LARGE SCALE GENOMIC DNA]</scope>
    <source>
        <strain evidence="5 6">HV10_M2</strain>
    </source>
</reference>
<dbReference type="PANTHER" id="PTHR43630">
    <property type="entry name" value="POLY-BETA-1,6-N-ACETYL-D-GLUCOSAMINE SYNTHASE"/>
    <property type="match status" value="1"/>
</dbReference>
<dbReference type="InterPro" id="IPR029044">
    <property type="entry name" value="Nucleotide-diphossugar_trans"/>
</dbReference>
<dbReference type="OrthoDB" id="9797391at2"/>
<feature type="transmembrane region" description="Helical" evidence="4">
    <location>
        <begin position="303"/>
        <end position="321"/>
    </location>
</feature>
<dbReference type="SUPFAM" id="SSF53448">
    <property type="entry name" value="Nucleotide-diphospho-sugar transferases"/>
    <property type="match status" value="1"/>
</dbReference>
<dbReference type="KEGG" id="mpsy:CEK71_07890"/>
<dbReference type="GO" id="GO:0016757">
    <property type="term" value="F:glycosyltransferase activity"/>
    <property type="evidence" value="ECO:0007669"/>
    <property type="project" value="UniProtKB-KW"/>
</dbReference>
<comment type="similarity">
    <text evidence="1">Belongs to the glycosyltransferase 2 family.</text>
</comment>